<sequence>MSTPSFFKEEMSRPSSIVASSLSSLSVTAALSVPAQASSVTLSLLFTVVAALALARNISILYHISTIFTQLLPAATFAGALWINLMVLSGLLFHTGTQALSVCKRTWYYEPIQRSVLIAGLNNSN</sequence>
<evidence type="ECO:0000256" key="1">
    <source>
        <dbReference type="SAM" id="Phobius"/>
    </source>
</evidence>
<protein>
    <submittedName>
        <fullName evidence="2">Uncharacterized protein</fullName>
    </submittedName>
</protein>
<name>A0A0J8S5M3_COCIT</name>
<keyword evidence="1" id="KW-0812">Transmembrane</keyword>
<dbReference type="Proteomes" id="UP000054563">
    <property type="component" value="Unassembled WGS sequence"/>
</dbReference>
<feature type="transmembrane region" description="Helical" evidence="1">
    <location>
        <begin position="42"/>
        <end position="64"/>
    </location>
</feature>
<evidence type="ECO:0000313" key="2">
    <source>
        <dbReference type="EMBL" id="KMU92725.1"/>
    </source>
</evidence>
<proteinExistence type="predicted"/>
<dbReference type="VEuPathDB" id="FungiDB:CIHG_10545"/>
<accession>A0A0J8S5M3</accession>
<evidence type="ECO:0000313" key="3">
    <source>
        <dbReference type="Proteomes" id="UP000054563"/>
    </source>
</evidence>
<feature type="transmembrane region" description="Helical" evidence="1">
    <location>
        <begin position="71"/>
        <end position="93"/>
    </location>
</feature>
<dbReference type="AlphaFoldDB" id="A0A0J8S5M3"/>
<reference evidence="3" key="1">
    <citation type="journal article" date="2010" name="Genome Res.">
        <title>Population genomic sequencing of Coccidioides fungi reveals recent hybridization and transposon control.</title>
        <authorList>
            <person name="Neafsey D.E."/>
            <person name="Barker B.M."/>
            <person name="Sharpton T.J."/>
            <person name="Stajich J.E."/>
            <person name="Park D.J."/>
            <person name="Whiston E."/>
            <person name="Hung C.-Y."/>
            <person name="McMahan C."/>
            <person name="White J."/>
            <person name="Sykes S."/>
            <person name="Heiman D."/>
            <person name="Young S."/>
            <person name="Zeng Q."/>
            <person name="Abouelleil A."/>
            <person name="Aftuck L."/>
            <person name="Bessette D."/>
            <person name="Brown A."/>
            <person name="FitzGerald M."/>
            <person name="Lui A."/>
            <person name="Macdonald J.P."/>
            <person name="Priest M."/>
            <person name="Orbach M.J."/>
            <person name="Galgiani J.N."/>
            <person name="Kirkland T.N."/>
            <person name="Cole G.T."/>
            <person name="Birren B.W."/>
            <person name="Henn M.R."/>
            <person name="Taylor J.W."/>
            <person name="Rounsley S.D."/>
        </authorList>
    </citation>
    <scope>NUCLEOTIDE SEQUENCE [LARGE SCALE GENOMIC DNA]</scope>
    <source>
        <strain evidence="3">H538.4</strain>
    </source>
</reference>
<organism evidence="2 3">
    <name type="scientific">Coccidioides immitis H538.4</name>
    <dbReference type="NCBI Taxonomy" id="396776"/>
    <lineage>
        <taxon>Eukaryota</taxon>
        <taxon>Fungi</taxon>
        <taxon>Dikarya</taxon>
        <taxon>Ascomycota</taxon>
        <taxon>Pezizomycotina</taxon>
        <taxon>Eurotiomycetes</taxon>
        <taxon>Eurotiomycetidae</taxon>
        <taxon>Onygenales</taxon>
        <taxon>Onygenaceae</taxon>
        <taxon>Coccidioides</taxon>
    </lineage>
</organism>
<keyword evidence="1" id="KW-1133">Transmembrane helix</keyword>
<gene>
    <name evidence="2" type="ORF">CIHG_10545</name>
</gene>
<dbReference type="EMBL" id="DS017178">
    <property type="protein sequence ID" value="KMU92725.1"/>
    <property type="molecule type" value="Genomic_DNA"/>
</dbReference>
<keyword evidence="1" id="KW-0472">Membrane</keyword>